<evidence type="ECO:0000313" key="2">
    <source>
        <dbReference type="EMBL" id="NMO21364.1"/>
    </source>
</evidence>
<dbReference type="AlphaFoldDB" id="A0A848LVP0"/>
<dbReference type="Proteomes" id="UP000518300">
    <property type="component" value="Unassembled WGS sequence"/>
</dbReference>
<dbReference type="EMBL" id="JABBJJ010000316">
    <property type="protein sequence ID" value="NMO21364.1"/>
    <property type="molecule type" value="Genomic_DNA"/>
</dbReference>
<organism evidence="2 3">
    <name type="scientific">Pyxidicoccus fallax</name>
    <dbReference type="NCBI Taxonomy" id="394095"/>
    <lineage>
        <taxon>Bacteria</taxon>
        <taxon>Pseudomonadati</taxon>
        <taxon>Myxococcota</taxon>
        <taxon>Myxococcia</taxon>
        <taxon>Myxococcales</taxon>
        <taxon>Cystobacterineae</taxon>
        <taxon>Myxococcaceae</taxon>
        <taxon>Pyxidicoccus</taxon>
    </lineage>
</organism>
<comment type="caution">
    <text evidence="2">The sequence shown here is derived from an EMBL/GenBank/DDBJ whole genome shotgun (WGS) entry which is preliminary data.</text>
</comment>
<accession>A0A848LVP0</accession>
<reference evidence="2 3" key="1">
    <citation type="submission" date="2020-04" db="EMBL/GenBank/DDBJ databases">
        <title>Draft genome of Pyxidicoccus fallax type strain.</title>
        <authorList>
            <person name="Whitworth D.E."/>
        </authorList>
    </citation>
    <scope>NUCLEOTIDE SEQUENCE [LARGE SCALE GENOMIC DNA]</scope>
    <source>
        <strain evidence="2 3">DSM 14698</strain>
    </source>
</reference>
<evidence type="ECO:0000313" key="3">
    <source>
        <dbReference type="Proteomes" id="UP000518300"/>
    </source>
</evidence>
<proteinExistence type="predicted"/>
<dbReference type="Gene3D" id="3.40.50.150">
    <property type="entry name" value="Vaccinia Virus protein VP39"/>
    <property type="match status" value="1"/>
</dbReference>
<protein>
    <submittedName>
        <fullName evidence="2">DUF3419 family protein</fullName>
    </submittedName>
</protein>
<keyword evidence="3" id="KW-1185">Reference proteome</keyword>
<gene>
    <name evidence="2" type="ORF">HG543_41910</name>
</gene>
<dbReference type="InterPro" id="IPR021829">
    <property type="entry name" value="DUF3419"/>
</dbReference>
<feature type="region of interest" description="Disordered" evidence="1">
    <location>
        <begin position="1"/>
        <end position="22"/>
    </location>
</feature>
<dbReference type="InterPro" id="IPR029063">
    <property type="entry name" value="SAM-dependent_MTases_sf"/>
</dbReference>
<evidence type="ECO:0000256" key="1">
    <source>
        <dbReference type="SAM" id="MobiDB-lite"/>
    </source>
</evidence>
<dbReference type="SUPFAM" id="SSF53335">
    <property type="entry name" value="S-adenosyl-L-methionine-dependent methyltransferases"/>
    <property type="match status" value="1"/>
</dbReference>
<sequence length="371" mass="41344">MPYSQTCSSSRNRAGSDSVSCGNGSVLSPCHTFESDADVTSHRACLPVSPTPYKLKFAVVREDPELEQALIERTKARAVLTVASGGCTLLTLAKRHPTLELVGFDFNPRQLAHVKEKADSLGRVPLERLNVGDTNPAGLNQRGEFEYLFHTLRRFIDTFVAPASELSAFFEPATSTTERGAMLARWRASPYWQVAFELSFSDTFLRAMFGPAATQHAVPGSYPDYFQAVFERGLQREDAARNPFLQHVLLGAYRAEDMPEYLRAEQPLPVTLVQGSLPDVPGLGRFDVISLSNIFDWSDDALVADWAALLSREARPGCAILCRQLNNRRDLRRFFEPAFQFDDALGAELLAKDRSLFYERIEVGFRRATGP</sequence>
<name>A0A848LVP0_9BACT</name>
<dbReference type="Pfam" id="PF11899">
    <property type="entry name" value="DUF3419"/>
    <property type="match status" value="2"/>
</dbReference>